<dbReference type="EMBL" id="LAZR01026131">
    <property type="protein sequence ID" value="KKL69701.1"/>
    <property type="molecule type" value="Genomic_DNA"/>
</dbReference>
<feature type="transmembrane region" description="Helical" evidence="1">
    <location>
        <begin position="120"/>
        <end position="140"/>
    </location>
</feature>
<sequence>PTGWLEIREIIRPLSEQQKFIKTMENYCLDIGKLVTGTGLVFDILGVIILVGIEITSHKIEYLKDNPFVTNKDNQIDLSAPQRNRVSDMLAGKPIELTESEHLYLYHNGASNYKNSKCGFVLLVTGFGLQIIALFIDYCISI</sequence>
<keyword evidence="1" id="KW-0472">Membrane</keyword>
<comment type="caution">
    <text evidence="2">The sequence shown here is derived from an EMBL/GenBank/DDBJ whole genome shotgun (WGS) entry which is preliminary data.</text>
</comment>
<gene>
    <name evidence="2" type="ORF">LCGC14_2112310</name>
</gene>
<reference evidence="2" key="1">
    <citation type="journal article" date="2015" name="Nature">
        <title>Complex archaea that bridge the gap between prokaryotes and eukaryotes.</title>
        <authorList>
            <person name="Spang A."/>
            <person name="Saw J.H."/>
            <person name="Jorgensen S.L."/>
            <person name="Zaremba-Niedzwiedzka K."/>
            <person name="Martijn J."/>
            <person name="Lind A.E."/>
            <person name="van Eijk R."/>
            <person name="Schleper C."/>
            <person name="Guy L."/>
            <person name="Ettema T.J."/>
        </authorList>
    </citation>
    <scope>NUCLEOTIDE SEQUENCE</scope>
</reference>
<accession>A0A0F9ETT6</accession>
<organism evidence="2">
    <name type="scientific">marine sediment metagenome</name>
    <dbReference type="NCBI Taxonomy" id="412755"/>
    <lineage>
        <taxon>unclassified sequences</taxon>
        <taxon>metagenomes</taxon>
        <taxon>ecological metagenomes</taxon>
    </lineage>
</organism>
<name>A0A0F9ETT6_9ZZZZ</name>
<keyword evidence="1" id="KW-1133">Transmembrane helix</keyword>
<evidence type="ECO:0000313" key="2">
    <source>
        <dbReference type="EMBL" id="KKL69701.1"/>
    </source>
</evidence>
<protein>
    <submittedName>
        <fullName evidence="2">Uncharacterized protein</fullName>
    </submittedName>
</protein>
<feature type="non-terminal residue" evidence="2">
    <location>
        <position position="1"/>
    </location>
</feature>
<keyword evidence="1" id="KW-0812">Transmembrane</keyword>
<proteinExistence type="predicted"/>
<dbReference type="AlphaFoldDB" id="A0A0F9ETT6"/>
<evidence type="ECO:0000256" key="1">
    <source>
        <dbReference type="SAM" id="Phobius"/>
    </source>
</evidence>